<dbReference type="InterPro" id="IPR022551">
    <property type="entry name" value="BrxC"/>
</dbReference>
<protein>
    <submittedName>
        <fullName evidence="1">Bacillithiol system protein YtxJ</fullName>
    </submittedName>
</protein>
<dbReference type="Pfam" id="PF11009">
    <property type="entry name" value="BrxC"/>
    <property type="match status" value="1"/>
</dbReference>
<dbReference type="RefSeq" id="WP_135500386.1">
    <property type="nucleotide sequence ID" value="NZ_CP181055.1"/>
</dbReference>
<dbReference type="NCBIfam" id="TIGR04019">
    <property type="entry name" value="B_thiol_YtxJ"/>
    <property type="match status" value="1"/>
</dbReference>
<sequence>MENLVRVHDLDDLKNATAHTEHYWLLKHSSTCPVSASAWNEYNEYCSLHPNQLFLYLVVQEDRELSKNIESLTEVKHASPQAFHFANQKVDWNASHGRITSKAMQEFIA</sequence>
<reference evidence="1 2" key="1">
    <citation type="submission" date="2020-08" db="EMBL/GenBank/DDBJ databases">
        <title>Genomic Encyclopedia of Type Strains, Phase IV (KMG-IV): sequencing the most valuable type-strain genomes for metagenomic binning, comparative biology and taxonomic classification.</title>
        <authorList>
            <person name="Goeker M."/>
        </authorList>
    </citation>
    <scope>NUCLEOTIDE SEQUENCE [LARGE SCALE GENOMIC DNA]</scope>
    <source>
        <strain evidence="1 2">DSM 15895</strain>
    </source>
</reference>
<evidence type="ECO:0000313" key="2">
    <source>
        <dbReference type="Proteomes" id="UP000525923"/>
    </source>
</evidence>
<name>A0A7W8CS30_9BACL</name>
<dbReference type="OrthoDB" id="677051at2"/>
<accession>A0A7W8CS30</accession>
<organism evidence="1 2">
    <name type="scientific">Planococcus koreensis</name>
    <dbReference type="NCBI Taxonomy" id="112331"/>
    <lineage>
        <taxon>Bacteria</taxon>
        <taxon>Bacillati</taxon>
        <taxon>Bacillota</taxon>
        <taxon>Bacilli</taxon>
        <taxon>Bacillales</taxon>
        <taxon>Caryophanaceae</taxon>
        <taxon>Planococcus</taxon>
    </lineage>
</organism>
<gene>
    <name evidence="1" type="ORF">HNQ44_002012</name>
</gene>
<evidence type="ECO:0000313" key="1">
    <source>
        <dbReference type="EMBL" id="MBB5180583.1"/>
    </source>
</evidence>
<comment type="caution">
    <text evidence="1">The sequence shown here is derived from an EMBL/GenBank/DDBJ whole genome shotgun (WGS) entry which is preliminary data.</text>
</comment>
<dbReference type="EMBL" id="JACHHE010000005">
    <property type="protein sequence ID" value="MBB5180583.1"/>
    <property type="molecule type" value="Genomic_DNA"/>
</dbReference>
<keyword evidence="2" id="KW-1185">Reference proteome</keyword>
<dbReference type="Gene3D" id="3.40.30.10">
    <property type="entry name" value="Glutaredoxin"/>
    <property type="match status" value="1"/>
</dbReference>
<dbReference type="AlphaFoldDB" id="A0A7W8CS30"/>
<dbReference type="Proteomes" id="UP000525923">
    <property type="component" value="Unassembled WGS sequence"/>
</dbReference>
<proteinExistence type="predicted"/>